<feature type="region of interest" description="Disordered" evidence="1">
    <location>
        <begin position="130"/>
        <end position="179"/>
    </location>
</feature>
<dbReference type="Proteomes" id="UP000092993">
    <property type="component" value="Unassembled WGS sequence"/>
</dbReference>
<accession>A0A1C7MEC6</accession>
<dbReference type="AlphaFoldDB" id="A0A1C7MEC6"/>
<name>A0A1C7MEC6_GRIFR</name>
<organism evidence="2 3">
    <name type="scientific">Grifola frondosa</name>
    <name type="common">Maitake</name>
    <name type="synonym">Polyporus frondosus</name>
    <dbReference type="NCBI Taxonomy" id="5627"/>
    <lineage>
        <taxon>Eukaryota</taxon>
        <taxon>Fungi</taxon>
        <taxon>Dikarya</taxon>
        <taxon>Basidiomycota</taxon>
        <taxon>Agaricomycotina</taxon>
        <taxon>Agaricomycetes</taxon>
        <taxon>Polyporales</taxon>
        <taxon>Grifolaceae</taxon>
        <taxon>Grifola</taxon>
    </lineage>
</organism>
<sequence>MPSGPLNTQAGLKGLIRKPAAYIKRVSFDKESDGPSLQQALGMEDDADKFQKMIGLMRRVGDKYFDWKTPYLSQKKETKELYKEEVLAMCPDLTSYEAGWPVDHYMRIAMNGRCRRFGNHRSYRSRVKNKEARHNLHDGPTLHKKARSRAGPGRPGPGRDSLGIVNRPATRTPTQSASAMVSMHGPYKTDIGTTTSTHCSQKASEELDALQPMLTLLSTLQVPLNDALRIARTFKSIGIKNVAWMHIFAHMPQRNDLLMKIFKRVNYRR</sequence>
<evidence type="ECO:0000313" key="2">
    <source>
        <dbReference type="EMBL" id="OBZ75263.1"/>
    </source>
</evidence>
<dbReference type="OrthoDB" id="2753940at2759"/>
<proteinExistence type="predicted"/>
<evidence type="ECO:0000313" key="3">
    <source>
        <dbReference type="Proteomes" id="UP000092993"/>
    </source>
</evidence>
<feature type="compositionally biased region" description="Basic and acidic residues" evidence="1">
    <location>
        <begin position="130"/>
        <end position="141"/>
    </location>
</feature>
<protein>
    <submittedName>
        <fullName evidence="2">Uncharacterized protein</fullName>
    </submittedName>
</protein>
<dbReference type="EMBL" id="LUGG01000004">
    <property type="protein sequence ID" value="OBZ75263.1"/>
    <property type="molecule type" value="Genomic_DNA"/>
</dbReference>
<feature type="compositionally biased region" description="Polar residues" evidence="1">
    <location>
        <begin position="169"/>
        <end position="179"/>
    </location>
</feature>
<comment type="caution">
    <text evidence="2">The sequence shown here is derived from an EMBL/GenBank/DDBJ whole genome shotgun (WGS) entry which is preliminary data.</text>
</comment>
<reference evidence="2 3" key="1">
    <citation type="submission" date="2016-03" db="EMBL/GenBank/DDBJ databases">
        <title>Whole genome sequencing of Grifola frondosa 9006-11.</title>
        <authorList>
            <person name="Min B."/>
            <person name="Park H."/>
            <person name="Kim J.-G."/>
            <person name="Cho H."/>
            <person name="Oh Y.-L."/>
            <person name="Kong W.-S."/>
            <person name="Choi I.-G."/>
        </authorList>
    </citation>
    <scope>NUCLEOTIDE SEQUENCE [LARGE SCALE GENOMIC DNA]</scope>
    <source>
        <strain evidence="2 3">9006-11</strain>
    </source>
</reference>
<gene>
    <name evidence="2" type="ORF">A0H81_04509</name>
</gene>
<keyword evidence="3" id="KW-1185">Reference proteome</keyword>
<evidence type="ECO:0000256" key="1">
    <source>
        <dbReference type="SAM" id="MobiDB-lite"/>
    </source>
</evidence>